<evidence type="ECO:0000256" key="1">
    <source>
        <dbReference type="ARBA" id="ARBA00010641"/>
    </source>
</evidence>
<sequence length="187" mass="20844">MTMPVRPPGRSFDGTVMLAARPSAHEEVVLHDALRRFVDGQLRDRSDSEDIVQETYVRLYSYRRTRPVANVGAFCFAVARNLVFDLLRRRQTRSAVELSDDIACPQPRADEILDYRQRVDILVRALGAMPPLRREVFLRRRLDGVPAAVIAADLDLSIAAIEKHCSRALAGLRAALERRGLPAGAGA</sequence>
<keyword evidence="9" id="KW-1185">Reference proteome</keyword>
<evidence type="ECO:0008006" key="10">
    <source>
        <dbReference type="Google" id="ProtNLM"/>
    </source>
</evidence>
<keyword evidence="3" id="KW-0731">Sigma factor</keyword>
<protein>
    <recommendedName>
        <fullName evidence="10">ECF subfamily RNA polymerase sigma-24 factor</fullName>
    </recommendedName>
</protein>
<dbReference type="InterPro" id="IPR036388">
    <property type="entry name" value="WH-like_DNA-bd_sf"/>
</dbReference>
<dbReference type="EMBL" id="CP009122">
    <property type="protein sequence ID" value="AJA08100.1"/>
    <property type="molecule type" value="Genomic_DNA"/>
</dbReference>
<proteinExistence type="inferred from homology"/>
<evidence type="ECO:0000259" key="6">
    <source>
        <dbReference type="Pfam" id="PF04542"/>
    </source>
</evidence>
<dbReference type="GO" id="GO:0003677">
    <property type="term" value="F:DNA binding"/>
    <property type="evidence" value="ECO:0007669"/>
    <property type="project" value="UniProtKB-KW"/>
</dbReference>
<dbReference type="RefSeq" id="WP_052207881.1">
    <property type="nucleotide sequence ID" value="NZ_CP009122.1"/>
</dbReference>
<organism evidence="8 9">
    <name type="scientific">Sphingopyxis fribergensis</name>
    <dbReference type="NCBI Taxonomy" id="1515612"/>
    <lineage>
        <taxon>Bacteria</taxon>
        <taxon>Pseudomonadati</taxon>
        <taxon>Pseudomonadota</taxon>
        <taxon>Alphaproteobacteria</taxon>
        <taxon>Sphingomonadales</taxon>
        <taxon>Sphingomonadaceae</taxon>
        <taxon>Sphingopyxis</taxon>
    </lineage>
</organism>
<evidence type="ECO:0000256" key="5">
    <source>
        <dbReference type="ARBA" id="ARBA00023163"/>
    </source>
</evidence>
<dbReference type="Gene3D" id="1.10.1740.10">
    <property type="match status" value="1"/>
</dbReference>
<evidence type="ECO:0000313" key="8">
    <source>
        <dbReference type="EMBL" id="AJA08100.1"/>
    </source>
</evidence>
<dbReference type="PANTHER" id="PTHR43133:SF8">
    <property type="entry name" value="RNA POLYMERASE SIGMA FACTOR HI_1459-RELATED"/>
    <property type="match status" value="1"/>
</dbReference>
<dbReference type="InterPro" id="IPR014284">
    <property type="entry name" value="RNA_pol_sigma-70_dom"/>
</dbReference>
<keyword evidence="4" id="KW-0238">DNA-binding</keyword>
<keyword evidence="5" id="KW-0804">Transcription</keyword>
<dbReference type="KEGG" id="sphk:SKP52_05875"/>
<dbReference type="SUPFAM" id="SSF88946">
    <property type="entry name" value="Sigma2 domain of RNA polymerase sigma factors"/>
    <property type="match status" value="1"/>
</dbReference>
<dbReference type="InterPro" id="IPR039425">
    <property type="entry name" value="RNA_pol_sigma-70-like"/>
</dbReference>
<reference evidence="8 9" key="1">
    <citation type="journal article" date="2015" name="Int. J. Syst. Evol. Microbiol.">
        <title>Description of Sphingopyxis fribergensis sp. nov. - a soil bacterium with the ability to degrade styrene and phenylacetic acid.</title>
        <authorList>
            <person name="Oelschlagel M."/>
            <person name="Ruckert C."/>
            <person name="Kalinowski J."/>
            <person name="Schmidt G."/>
            <person name="Schlomann M."/>
            <person name="Tischler D."/>
        </authorList>
    </citation>
    <scope>NUCLEOTIDE SEQUENCE [LARGE SCALE GENOMIC DNA]</scope>
    <source>
        <strain evidence="8 9">Kp5.2</strain>
    </source>
</reference>
<dbReference type="InterPro" id="IPR013325">
    <property type="entry name" value="RNA_pol_sigma_r2"/>
</dbReference>
<dbReference type="InterPro" id="IPR013324">
    <property type="entry name" value="RNA_pol_sigma_r3/r4-like"/>
</dbReference>
<dbReference type="Proteomes" id="UP000030907">
    <property type="component" value="Chromosome"/>
</dbReference>
<keyword evidence="2" id="KW-0805">Transcription regulation</keyword>
<dbReference type="HOGENOM" id="CLU_047691_12_3_5"/>
<dbReference type="STRING" id="1515612.SKP52_05875"/>
<dbReference type="GO" id="GO:0016987">
    <property type="term" value="F:sigma factor activity"/>
    <property type="evidence" value="ECO:0007669"/>
    <property type="project" value="UniProtKB-KW"/>
</dbReference>
<evidence type="ECO:0000259" key="7">
    <source>
        <dbReference type="Pfam" id="PF08281"/>
    </source>
</evidence>
<dbReference type="InterPro" id="IPR013249">
    <property type="entry name" value="RNA_pol_sigma70_r4_t2"/>
</dbReference>
<dbReference type="AlphaFoldDB" id="A0A0A7PDL3"/>
<evidence type="ECO:0000313" key="9">
    <source>
        <dbReference type="Proteomes" id="UP000030907"/>
    </source>
</evidence>
<dbReference type="OrthoDB" id="9794372at2"/>
<dbReference type="PANTHER" id="PTHR43133">
    <property type="entry name" value="RNA POLYMERASE ECF-TYPE SIGMA FACTO"/>
    <property type="match status" value="1"/>
</dbReference>
<dbReference type="NCBIfam" id="TIGR02937">
    <property type="entry name" value="sigma70-ECF"/>
    <property type="match status" value="1"/>
</dbReference>
<dbReference type="Gene3D" id="1.10.10.10">
    <property type="entry name" value="Winged helix-like DNA-binding domain superfamily/Winged helix DNA-binding domain"/>
    <property type="match status" value="1"/>
</dbReference>
<comment type="similarity">
    <text evidence="1">Belongs to the sigma-70 factor family. ECF subfamily.</text>
</comment>
<dbReference type="SUPFAM" id="SSF88659">
    <property type="entry name" value="Sigma3 and sigma4 domains of RNA polymerase sigma factors"/>
    <property type="match status" value="1"/>
</dbReference>
<feature type="domain" description="RNA polymerase sigma factor 70 region 4 type 2" evidence="7">
    <location>
        <begin position="121"/>
        <end position="170"/>
    </location>
</feature>
<evidence type="ECO:0000256" key="3">
    <source>
        <dbReference type="ARBA" id="ARBA00023082"/>
    </source>
</evidence>
<dbReference type="Pfam" id="PF04542">
    <property type="entry name" value="Sigma70_r2"/>
    <property type="match status" value="1"/>
</dbReference>
<gene>
    <name evidence="8" type="ORF">SKP52_05875</name>
</gene>
<feature type="domain" description="RNA polymerase sigma-70 region 2" evidence="6">
    <location>
        <begin position="31"/>
        <end position="91"/>
    </location>
</feature>
<evidence type="ECO:0000256" key="2">
    <source>
        <dbReference type="ARBA" id="ARBA00023015"/>
    </source>
</evidence>
<dbReference type="InterPro" id="IPR007627">
    <property type="entry name" value="RNA_pol_sigma70_r2"/>
</dbReference>
<dbReference type="GO" id="GO:0006352">
    <property type="term" value="P:DNA-templated transcription initiation"/>
    <property type="evidence" value="ECO:0007669"/>
    <property type="project" value="InterPro"/>
</dbReference>
<name>A0A0A7PDL3_9SPHN</name>
<dbReference type="Pfam" id="PF08281">
    <property type="entry name" value="Sigma70_r4_2"/>
    <property type="match status" value="1"/>
</dbReference>
<evidence type="ECO:0000256" key="4">
    <source>
        <dbReference type="ARBA" id="ARBA00023125"/>
    </source>
</evidence>
<accession>A0A0A7PDL3</accession>